<organism evidence="1 2">
    <name type="scientific">Microbacterium aoyamense</name>
    <dbReference type="NCBI Taxonomy" id="344166"/>
    <lineage>
        <taxon>Bacteria</taxon>
        <taxon>Bacillati</taxon>
        <taxon>Actinomycetota</taxon>
        <taxon>Actinomycetes</taxon>
        <taxon>Micrococcales</taxon>
        <taxon>Microbacteriaceae</taxon>
        <taxon>Microbacterium</taxon>
    </lineage>
</organism>
<dbReference type="RefSeq" id="WP_248151649.1">
    <property type="nucleotide sequence ID" value="NZ_BAAAOF010000009.1"/>
</dbReference>
<evidence type="ECO:0000313" key="2">
    <source>
        <dbReference type="Proteomes" id="UP001501343"/>
    </source>
</evidence>
<gene>
    <name evidence="1" type="ORF">GCM10009775_36200</name>
</gene>
<dbReference type="EMBL" id="BAAAOF010000009">
    <property type="protein sequence ID" value="GAA1941131.1"/>
    <property type="molecule type" value="Genomic_DNA"/>
</dbReference>
<sequence length="279" mass="31534">MSQNVEPRFFRTGDLHERGWTDRDLRRAVASGILLKLRDGAYAGSEVDAACLSAGRMGARLTCLTELGRLGIFVLESEGIHVQVAPNHSRPLRKPARTRVHWTRQLRRAHPRSLTTTVFDALVLAVSCQPVRASVATLDSALRSGLLREDDLDELFARIPQRYAVLRRLIDPRAESGPESLMRLILRGLRCRFEPQVWIAGVGRVDFLVDGWLIVECDSRAHHWETRRQDLKRDQEAAARGYVTFRPLAEDIMWRPGEVRAALLGLLRVGRPAVRGRKA</sequence>
<dbReference type="Proteomes" id="UP001501343">
    <property type="component" value="Unassembled WGS sequence"/>
</dbReference>
<name>A0ABN2Q171_9MICO</name>
<dbReference type="Gene3D" id="3.40.960.10">
    <property type="entry name" value="VSR Endonuclease"/>
    <property type="match status" value="1"/>
</dbReference>
<accession>A0ABN2Q171</accession>
<reference evidence="1 2" key="1">
    <citation type="journal article" date="2019" name="Int. J. Syst. Evol. Microbiol.">
        <title>The Global Catalogue of Microorganisms (GCM) 10K type strain sequencing project: providing services to taxonomists for standard genome sequencing and annotation.</title>
        <authorList>
            <consortium name="The Broad Institute Genomics Platform"/>
            <consortium name="The Broad Institute Genome Sequencing Center for Infectious Disease"/>
            <person name="Wu L."/>
            <person name="Ma J."/>
        </authorList>
    </citation>
    <scope>NUCLEOTIDE SEQUENCE [LARGE SCALE GENOMIC DNA]</scope>
    <source>
        <strain evidence="1 2">JCM 14900</strain>
    </source>
</reference>
<protein>
    <submittedName>
        <fullName evidence="1">Type IV toxin-antitoxin system AbiEi family antitoxin domain-containing protein</fullName>
    </submittedName>
</protein>
<keyword evidence="2" id="KW-1185">Reference proteome</keyword>
<comment type="caution">
    <text evidence="1">The sequence shown here is derived from an EMBL/GenBank/DDBJ whole genome shotgun (WGS) entry which is preliminary data.</text>
</comment>
<proteinExistence type="predicted"/>
<evidence type="ECO:0000313" key="1">
    <source>
        <dbReference type="EMBL" id="GAA1941131.1"/>
    </source>
</evidence>